<dbReference type="AlphaFoldDB" id="A0A7J8C8I4"/>
<dbReference type="InParanoid" id="A0A7J8C8I4"/>
<name>A0A7J8C8I4_MOLMO</name>
<accession>A0A7J8C8I4</accession>
<organism evidence="1 2">
    <name type="scientific">Molossus molossus</name>
    <name type="common">Pallas' mastiff bat</name>
    <name type="synonym">Vespertilio molossus</name>
    <dbReference type="NCBI Taxonomy" id="27622"/>
    <lineage>
        <taxon>Eukaryota</taxon>
        <taxon>Metazoa</taxon>
        <taxon>Chordata</taxon>
        <taxon>Craniata</taxon>
        <taxon>Vertebrata</taxon>
        <taxon>Euteleostomi</taxon>
        <taxon>Mammalia</taxon>
        <taxon>Eutheria</taxon>
        <taxon>Laurasiatheria</taxon>
        <taxon>Chiroptera</taxon>
        <taxon>Yangochiroptera</taxon>
        <taxon>Molossidae</taxon>
        <taxon>Molossus</taxon>
    </lineage>
</organism>
<sequence length="143" mass="15434">MRPVFVPLVWCEPDQPLVGRDLSRTSPGLHTQPGPRGVEAQLCPAQGLLCGVQSHVLSPVPATGHGKPRSFRFSVASSCEYCILGWFWFLSCIILHNLFKDGGLSHLALDPGAFGGLTEWQGLKERSSSYPDFLSGGTSLLAL</sequence>
<evidence type="ECO:0000313" key="1">
    <source>
        <dbReference type="EMBL" id="KAF6407164.1"/>
    </source>
</evidence>
<protein>
    <submittedName>
        <fullName evidence="1">Uncharacterized protein</fullName>
    </submittedName>
</protein>
<proteinExistence type="predicted"/>
<gene>
    <name evidence="1" type="ORF">HJG59_009867</name>
</gene>
<comment type="caution">
    <text evidence="1">The sequence shown here is derived from an EMBL/GenBank/DDBJ whole genome shotgun (WGS) entry which is preliminary data.</text>
</comment>
<reference evidence="1 2" key="1">
    <citation type="journal article" date="2020" name="Nature">
        <title>Six reference-quality genomes reveal evolution of bat adaptations.</title>
        <authorList>
            <person name="Jebb D."/>
            <person name="Huang Z."/>
            <person name="Pippel M."/>
            <person name="Hughes G.M."/>
            <person name="Lavrichenko K."/>
            <person name="Devanna P."/>
            <person name="Winkler S."/>
            <person name="Jermiin L.S."/>
            <person name="Skirmuntt E.C."/>
            <person name="Katzourakis A."/>
            <person name="Burkitt-Gray L."/>
            <person name="Ray D.A."/>
            <person name="Sullivan K.A.M."/>
            <person name="Roscito J.G."/>
            <person name="Kirilenko B.M."/>
            <person name="Davalos L.M."/>
            <person name="Corthals A.P."/>
            <person name="Power M.L."/>
            <person name="Jones G."/>
            <person name="Ransome R.D."/>
            <person name="Dechmann D.K.N."/>
            <person name="Locatelli A.G."/>
            <person name="Puechmaille S.J."/>
            <person name="Fedrigo O."/>
            <person name="Jarvis E.D."/>
            <person name="Hiller M."/>
            <person name="Vernes S.C."/>
            <person name="Myers E.W."/>
            <person name="Teeling E.C."/>
        </authorList>
    </citation>
    <scope>NUCLEOTIDE SEQUENCE [LARGE SCALE GENOMIC DNA]</scope>
    <source>
        <strain evidence="1">MMolMol1</strain>
        <tissue evidence="1">Muscle</tissue>
    </source>
</reference>
<evidence type="ECO:0000313" key="2">
    <source>
        <dbReference type="Proteomes" id="UP000550707"/>
    </source>
</evidence>
<keyword evidence="2" id="KW-1185">Reference proteome</keyword>
<dbReference type="EMBL" id="JACASF010000021">
    <property type="protein sequence ID" value="KAF6407164.1"/>
    <property type="molecule type" value="Genomic_DNA"/>
</dbReference>
<dbReference type="Proteomes" id="UP000550707">
    <property type="component" value="Unassembled WGS sequence"/>
</dbReference>